<dbReference type="EMBL" id="BAAADM010000015">
    <property type="protein sequence ID" value="GAA0432736.1"/>
    <property type="molecule type" value="Genomic_DNA"/>
</dbReference>
<keyword evidence="3" id="KW-1185">Reference proteome</keyword>
<evidence type="ECO:0000256" key="1">
    <source>
        <dbReference type="SAM" id="MobiDB-lite"/>
    </source>
</evidence>
<protein>
    <recommendedName>
        <fullName evidence="4">YneF family protein</fullName>
    </recommendedName>
</protein>
<dbReference type="RefSeq" id="WP_343751165.1">
    <property type="nucleotide sequence ID" value="NZ_BAAADM010000015.1"/>
</dbReference>
<evidence type="ECO:0000313" key="2">
    <source>
        <dbReference type="EMBL" id="GAA0432736.1"/>
    </source>
</evidence>
<accession>A0ABP3IYB7</accession>
<name>A0ABP3IYB7_9BACI</name>
<evidence type="ECO:0008006" key="4">
    <source>
        <dbReference type="Google" id="ProtNLM"/>
    </source>
</evidence>
<reference evidence="3" key="1">
    <citation type="journal article" date="2019" name="Int. J. Syst. Evol. Microbiol.">
        <title>The Global Catalogue of Microorganisms (GCM) 10K type strain sequencing project: providing services to taxonomists for standard genome sequencing and annotation.</title>
        <authorList>
            <consortium name="The Broad Institute Genomics Platform"/>
            <consortium name="The Broad Institute Genome Sequencing Center for Infectious Disease"/>
            <person name="Wu L."/>
            <person name="Ma J."/>
        </authorList>
    </citation>
    <scope>NUCLEOTIDE SEQUENCE [LARGE SCALE GENOMIC DNA]</scope>
    <source>
        <strain evidence="3">JCM 12149</strain>
    </source>
</reference>
<feature type="compositionally biased region" description="Low complexity" evidence="1">
    <location>
        <begin position="40"/>
        <end position="49"/>
    </location>
</feature>
<feature type="region of interest" description="Disordered" evidence="1">
    <location>
        <begin position="40"/>
        <end position="89"/>
    </location>
</feature>
<sequence>MNNVMTSVMAVGAAGAAIYGIRKGMQNGTFQRMPQSISNMMNNNQMQNNAKQQSAGGNMPTQQFTSQMKNSTTGSQNKQQQMGYQMTSQ</sequence>
<organism evidence="2 3">
    <name type="scientific">Lentibacillus halophilus</name>
    <dbReference type="NCBI Taxonomy" id="295065"/>
    <lineage>
        <taxon>Bacteria</taxon>
        <taxon>Bacillati</taxon>
        <taxon>Bacillota</taxon>
        <taxon>Bacilli</taxon>
        <taxon>Bacillales</taxon>
        <taxon>Bacillaceae</taxon>
        <taxon>Lentibacillus</taxon>
    </lineage>
</organism>
<evidence type="ECO:0000313" key="3">
    <source>
        <dbReference type="Proteomes" id="UP001501459"/>
    </source>
</evidence>
<comment type="caution">
    <text evidence="2">The sequence shown here is derived from an EMBL/GenBank/DDBJ whole genome shotgun (WGS) entry which is preliminary data.</text>
</comment>
<dbReference type="Proteomes" id="UP001501459">
    <property type="component" value="Unassembled WGS sequence"/>
</dbReference>
<feature type="compositionally biased region" description="Polar residues" evidence="1">
    <location>
        <begin position="50"/>
        <end position="89"/>
    </location>
</feature>
<proteinExistence type="predicted"/>
<gene>
    <name evidence="2" type="ORF">GCM10008983_06680</name>
</gene>